<dbReference type="PANTHER" id="PTHR28457">
    <property type="entry name" value="COILED-COIL DOMAIN-CONTAINING PROTEIN 189"/>
    <property type="match status" value="1"/>
</dbReference>
<reference evidence="3 4" key="1">
    <citation type="journal article" date="2018" name="Sci. Rep.">
        <title>Raphidocelis subcapitata (=Pseudokirchneriella subcapitata) provides an insight into genome evolution and environmental adaptations in the Sphaeropleales.</title>
        <authorList>
            <person name="Suzuki S."/>
            <person name="Yamaguchi H."/>
            <person name="Nakajima N."/>
            <person name="Kawachi M."/>
        </authorList>
    </citation>
    <scope>NUCLEOTIDE SEQUENCE [LARGE SCALE GENOMIC DNA]</scope>
    <source>
        <strain evidence="3 4">NIES-35</strain>
    </source>
</reference>
<keyword evidence="4" id="KW-1185">Reference proteome</keyword>
<dbReference type="EMBL" id="BDRX01000073">
    <property type="protein sequence ID" value="GBF96027.1"/>
    <property type="molecule type" value="Genomic_DNA"/>
</dbReference>
<keyword evidence="1" id="KW-0175">Coiled coil</keyword>
<gene>
    <name evidence="3" type="ORF">Rsub_08842</name>
</gene>
<evidence type="ECO:0000313" key="3">
    <source>
        <dbReference type="EMBL" id="GBF96027.1"/>
    </source>
</evidence>
<sequence length="314" mass="33471">MLLGAAEPAVRADAFLVWKHVSSEQLQALRQHGERAAAAEDADSGIDGAGAAARRSGGEAPTGWAALRQLAGAGDASGEAGGSLTPEQEEVMIELCGGALAQGEAWGFSDEKLSALLGIVKETHARAARERLPVEAAFRFFRDALLRHSVQRPPFSIGVFSAAEVGLVLRWGIDAYFRHYKLYQYAFTARVTLDVCTRHPAALLEAPPPLPALRTAATEDEHTTQLEAQRRQREAAEAAAAAAAAAAAEAERARALEAEYAASLPEDVQERVARAVERELAGIRGEMDREFRARHAGLLSRLAALEGARAAPQP</sequence>
<comment type="caution">
    <text evidence="3">The sequence shown here is derived from an EMBL/GenBank/DDBJ whole genome shotgun (WGS) entry which is preliminary data.</text>
</comment>
<evidence type="ECO:0000256" key="2">
    <source>
        <dbReference type="SAM" id="MobiDB-lite"/>
    </source>
</evidence>
<dbReference type="InterPro" id="IPR032727">
    <property type="entry name" value="CLAMP"/>
</dbReference>
<dbReference type="OrthoDB" id="425082at2759"/>
<feature type="coiled-coil region" evidence="1">
    <location>
        <begin position="219"/>
        <end position="253"/>
    </location>
</feature>
<evidence type="ECO:0008006" key="5">
    <source>
        <dbReference type="Google" id="ProtNLM"/>
    </source>
</evidence>
<proteinExistence type="predicted"/>
<dbReference type="Pfam" id="PF14769">
    <property type="entry name" value="CLAMP"/>
    <property type="match status" value="1"/>
</dbReference>
<evidence type="ECO:0000256" key="1">
    <source>
        <dbReference type="SAM" id="Coils"/>
    </source>
</evidence>
<dbReference type="AlphaFoldDB" id="A0A2V0PFP5"/>
<accession>A0A2V0PFP5</accession>
<organism evidence="3 4">
    <name type="scientific">Raphidocelis subcapitata</name>
    <dbReference type="NCBI Taxonomy" id="307507"/>
    <lineage>
        <taxon>Eukaryota</taxon>
        <taxon>Viridiplantae</taxon>
        <taxon>Chlorophyta</taxon>
        <taxon>core chlorophytes</taxon>
        <taxon>Chlorophyceae</taxon>
        <taxon>CS clade</taxon>
        <taxon>Sphaeropleales</taxon>
        <taxon>Selenastraceae</taxon>
        <taxon>Raphidocelis</taxon>
    </lineage>
</organism>
<feature type="region of interest" description="Disordered" evidence="2">
    <location>
        <begin position="32"/>
        <end position="59"/>
    </location>
</feature>
<feature type="compositionally biased region" description="Low complexity" evidence="2">
    <location>
        <begin position="45"/>
        <end position="59"/>
    </location>
</feature>
<dbReference type="Proteomes" id="UP000247498">
    <property type="component" value="Unassembled WGS sequence"/>
</dbReference>
<dbReference type="InParanoid" id="A0A2V0PFP5"/>
<protein>
    <recommendedName>
        <fullName evidence="5">Flagellar associated protein</fullName>
    </recommendedName>
</protein>
<name>A0A2V0PFP5_9CHLO</name>
<evidence type="ECO:0000313" key="4">
    <source>
        <dbReference type="Proteomes" id="UP000247498"/>
    </source>
</evidence>
<dbReference type="PANTHER" id="PTHR28457:SF1">
    <property type="entry name" value="CILIA- AND FLAGELLA-ASSOCIATED PROTEIN 119"/>
    <property type="match status" value="1"/>
</dbReference>
<dbReference type="STRING" id="307507.A0A2V0PFP5"/>